<gene>
    <name evidence="9" type="ORF">BCR42DRAFT_377157</name>
</gene>
<accession>A0A1X2ICJ9</accession>
<dbReference type="InterPro" id="IPR029063">
    <property type="entry name" value="SAM-dependent_MTases_sf"/>
</dbReference>
<dbReference type="STRING" id="90262.A0A1X2ICJ9"/>
<dbReference type="InterPro" id="IPR039772">
    <property type="entry name" value="Bin3-like"/>
</dbReference>
<dbReference type="CDD" id="cd02440">
    <property type="entry name" value="AdoMet_MTases"/>
    <property type="match status" value="1"/>
</dbReference>
<evidence type="ECO:0000256" key="7">
    <source>
        <dbReference type="SAM" id="MobiDB-lite"/>
    </source>
</evidence>
<evidence type="ECO:0000256" key="2">
    <source>
        <dbReference type="ARBA" id="ARBA00022603"/>
    </source>
</evidence>
<keyword evidence="3 6" id="KW-0808">Transferase</keyword>
<keyword evidence="10" id="KW-1185">Reference proteome</keyword>
<dbReference type="EMBL" id="MCGE01000015">
    <property type="protein sequence ID" value="ORZ13951.1"/>
    <property type="molecule type" value="Genomic_DNA"/>
</dbReference>
<dbReference type="InterPro" id="IPR024160">
    <property type="entry name" value="BIN3_SAM-bd_dom"/>
</dbReference>
<comment type="caution">
    <text evidence="9">The sequence shown here is derived from an EMBL/GenBank/DDBJ whole genome shotgun (WGS) entry which is preliminary data.</text>
</comment>
<dbReference type="InterPro" id="IPR010675">
    <property type="entry name" value="Bin3_C"/>
</dbReference>
<evidence type="ECO:0000256" key="1">
    <source>
        <dbReference type="ARBA" id="ARBA00008361"/>
    </source>
</evidence>
<dbReference type="OrthoDB" id="540004at2759"/>
<protein>
    <recommendedName>
        <fullName evidence="6">RNA methyltransferase</fullName>
        <ecNumber evidence="6">2.1.1.-</ecNumber>
    </recommendedName>
</protein>
<evidence type="ECO:0000313" key="9">
    <source>
        <dbReference type="EMBL" id="ORZ13951.1"/>
    </source>
</evidence>
<dbReference type="GO" id="GO:0017069">
    <property type="term" value="F:snRNA binding"/>
    <property type="evidence" value="ECO:0007669"/>
    <property type="project" value="TreeGrafter"/>
</dbReference>
<dbReference type="PROSITE" id="PS51515">
    <property type="entry name" value="BIN3_SAM"/>
    <property type="match status" value="1"/>
</dbReference>
<dbReference type="PANTHER" id="PTHR12315">
    <property type="entry name" value="BICOID-INTERACTING PROTEIN RELATED"/>
    <property type="match status" value="1"/>
</dbReference>
<proteinExistence type="inferred from homology"/>
<name>A0A1X2ICJ9_9FUNG</name>
<dbReference type="GO" id="GO:0032259">
    <property type="term" value="P:methylation"/>
    <property type="evidence" value="ECO:0007669"/>
    <property type="project" value="UniProtKB-KW"/>
</dbReference>
<dbReference type="EC" id="2.1.1.-" evidence="6"/>
<keyword evidence="2 6" id="KW-0489">Methyltransferase</keyword>
<dbReference type="GO" id="GO:0008173">
    <property type="term" value="F:RNA methyltransferase activity"/>
    <property type="evidence" value="ECO:0007669"/>
    <property type="project" value="UniProtKB-UniRule"/>
</dbReference>
<evidence type="ECO:0000256" key="4">
    <source>
        <dbReference type="ARBA" id="ARBA00022691"/>
    </source>
</evidence>
<evidence type="ECO:0000256" key="3">
    <source>
        <dbReference type="ARBA" id="ARBA00022679"/>
    </source>
</evidence>
<evidence type="ECO:0000313" key="10">
    <source>
        <dbReference type="Proteomes" id="UP000193560"/>
    </source>
</evidence>
<dbReference type="GO" id="GO:0008171">
    <property type="term" value="F:O-methyltransferase activity"/>
    <property type="evidence" value="ECO:0007669"/>
    <property type="project" value="UniProtKB-UniRule"/>
</dbReference>
<feature type="domain" description="Bin3-type SAM" evidence="8">
    <location>
        <begin position="89"/>
        <end position="334"/>
    </location>
</feature>
<dbReference type="Pfam" id="PF06859">
    <property type="entry name" value="Bin3"/>
    <property type="match status" value="1"/>
</dbReference>
<reference evidence="9 10" key="1">
    <citation type="submission" date="2016-07" db="EMBL/GenBank/DDBJ databases">
        <title>Pervasive Adenine N6-methylation of Active Genes in Fungi.</title>
        <authorList>
            <consortium name="DOE Joint Genome Institute"/>
            <person name="Mondo S.J."/>
            <person name="Dannebaum R.O."/>
            <person name="Kuo R.C."/>
            <person name="Labutti K."/>
            <person name="Haridas S."/>
            <person name="Kuo A."/>
            <person name="Salamov A."/>
            <person name="Ahrendt S.R."/>
            <person name="Lipzen A."/>
            <person name="Sullivan W."/>
            <person name="Andreopoulos W.B."/>
            <person name="Clum A."/>
            <person name="Lindquist E."/>
            <person name="Daum C."/>
            <person name="Ramamoorthy G.K."/>
            <person name="Gryganskyi A."/>
            <person name="Culley D."/>
            <person name="Magnuson J.K."/>
            <person name="James T.Y."/>
            <person name="O'Malley M.A."/>
            <person name="Stajich J.E."/>
            <person name="Spatafora J.W."/>
            <person name="Visel A."/>
            <person name="Grigoriev I.V."/>
        </authorList>
    </citation>
    <scope>NUCLEOTIDE SEQUENCE [LARGE SCALE GENOMIC DNA]</scope>
    <source>
        <strain evidence="9 10">NRRL 1336</strain>
    </source>
</reference>
<evidence type="ECO:0000256" key="6">
    <source>
        <dbReference type="RuleBase" id="RU367087"/>
    </source>
</evidence>
<dbReference type="SUPFAM" id="SSF53335">
    <property type="entry name" value="S-adenosyl-L-methionine-dependent methyltransferases"/>
    <property type="match status" value="1"/>
</dbReference>
<feature type="region of interest" description="Disordered" evidence="7">
    <location>
        <begin position="27"/>
        <end position="65"/>
    </location>
</feature>
<dbReference type="Proteomes" id="UP000193560">
    <property type="component" value="Unassembled WGS sequence"/>
</dbReference>
<evidence type="ECO:0000256" key="5">
    <source>
        <dbReference type="PROSITE-ProRule" id="PRU00848"/>
    </source>
</evidence>
<keyword evidence="4 5" id="KW-0949">S-adenosyl-L-methionine</keyword>
<evidence type="ECO:0000259" key="8">
    <source>
        <dbReference type="PROSITE" id="PS51515"/>
    </source>
</evidence>
<dbReference type="GO" id="GO:0040031">
    <property type="term" value="P:snRNA modification"/>
    <property type="evidence" value="ECO:0007669"/>
    <property type="project" value="TreeGrafter"/>
</dbReference>
<sequence length="334" mass="37851">MKHKRYNPYLEDSTPLNKRTHISLGNETRSTTSHHDDTHDATPLLGGKTGTFFHPPSDQPSPAVTRGSYLYGNYANYYASRRNDSTHQDTRLALLDNSLFMDKIVLDIGCNSGNVTIAIGQNCKPKEILGVDIDEHLIVKANIQKRTTYSLQKPPQENTTPTDSATTTPLSAVDIRLQSHYFPQSMARIHGQIPVNVPPSYGSGIFPFNISFEAGDWLTMDIKEQHYDTILALSITKWIHLHRGDQGIKAFFQRIYQSLKKGGVFILEPQLFTTYERRTKSSKEMSKVFESIKFKPEDFHDYLMGDIGFSDHRQLGTPANDSKGFSRPLHLYIK</sequence>
<dbReference type="Gene3D" id="3.40.50.150">
    <property type="entry name" value="Vaccinia Virus protein VP39"/>
    <property type="match status" value="1"/>
</dbReference>
<dbReference type="AlphaFoldDB" id="A0A1X2ICJ9"/>
<comment type="similarity">
    <text evidence="1 6">Belongs to the methyltransferase superfamily.</text>
</comment>
<organism evidence="9 10">
    <name type="scientific">Absidia repens</name>
    <dbReference type="NCBI Taxonomy" id="90262"/>
    <lineage>
        <taxon>Eukaryota</taxon>
        <taxon>Fungi</taxon>
        <taxon>Fungi incertae sedis</taxon>
        <taxon>Mucoromycota</taxon>
        <taxon>Mucoromycotina</taxon>
        <taxon>Mucoromycetes</taxon>
        <taxon>Mucorales</taxon>
        <taxon>Cunninghamellaceae</taxon>
        <taxon>Absidia</taxon>
    </lineage>
</organism>
<dbReference type="PANTHER" id="PTHR12315:SF0">
    <property type="entry name" value="7SK SNRNA METHYLPHOSPHATE CAPPING ENZYME"/>
    <property type="match status" value="1"/>
</dbReference>